<proteinExistence type="predicted"/>
<name>A0ABQ8T1L1_PERAM</name>
<dbReference type="EMBL" id="JAJSOF020000017">
    <property type="protein sequence ID" value="KAJ4440123.1"/>
    <property type="molecule type" value="Genomic_DNA"/>
</dbReference>
<protein>
    <submittedName>
        <fullName evidence="2">Uncharacterized protein</fullName>
    </submittedName>
</protein>
<evidence type="ECO:0000256" key="1">
    <source>
        <dbReference type="SAM" id="MobiDB-lite"/>
    </source>
</evidence>
<dbReference type="Proteomes" id="UP001148838">
    <property type="component" value="Unassembled WGS sequence"/>
</dbReference>
<reference evidence="2 3" key="1">
    <citation type="journal article" date="2022" name="Allergy">
        <title>Genome assembly and annotation of Periplaneta americana reveal a comprehensive cockroach allergen profile.</title>
        <authorList>
            <person name="Wang L."/>
            <person name="Xiong Q."/>
            <person name="Saelim N."/>
            <person name="Wang L."/>
            <person name="Nong W."/>
            <person name="Wan A.T."/>
            <person name="Shi M."/>
            <person name="Liu X."/>
            <person name="Cao Q."/>
            <person name="Hui J.H.L."/>
            <person name="Sookrung N."/>
            <person name="Leung T.F."/>
            <person name="Tungtrongchitr A."/>
            <person name="Tsui S.K.W."/>
        </authorList>
    </citation>
    <scope>NUCLEOTIDE SEQUENCE [LARGE SCALE GENOMIC DNA]</scope>
    <source>
        <strain evidence="2">PWHHKU_190912</strain>
    </source>
</reference>
<sequence>MQGVIRGSKKKMTFTVTGASKFSQHSVMQFLAAEDVSPIEIYRPMKKVYVDNCMSRARMYERTKRYQQGRTSLEDGRHAPWPSPTQSSRKKILLQQTISSGQI</sequence>
<feature type="region of interest" description="Disordered" evidence="1">
    <location>
        <begin position="64"/>
        <end position="103"/>
    </location>
</feature>
<keyword evidence="3" id="KW-1185">Reference proteome</keyword>
<evidence type="ECO:0000313" key="2">
    <source>
        <dbReference type="EMBL" id="KAJ4440123.1"/>
    </source>
</evidence>
<organism evidence="2 3">
    <name type="scientific">Periplaneta americana</name>
    <name type="common">American cockroach</name>
    <name type="synonym">Blatta americana</name>
    <dbReference type="NCBI Taxonomy" id="6978"/>
    <lineage>
        <taxon>Eukaryota</taxon>
        <taxon>Metazoa</taxon>
        <taxon>Ecdysozoa</taxon>
        <taxon>Arthropoda</taxon>
        <taxon>Hexapoda</taxon>
        <taxon>Insecta</taxon>
        <taxon>Pterygota</taxon>
        <taxon>Neoptera</taxon>
        <taxon>Polyneoptera</taxon>
        <taxon>Dictyoptera</taxon>
        <taxon>Blattodea</taxon>
        <taxon>Blattoidea</taxon>
        <taxon>Blattidae</taxon>
        <taxon>Blattinae</taxon>
        <taxon>Periplaneta</taxon>
    </lineage>
</organism>
<gene>
    <name evidence="2" type="ORF">ANN_08260</name>
</gene>
<accession>A0ABQ8T1L1</accession>
<feature type="compositionally biased region" description="Polar residues" evidence="1">
    <location>
        <begin position="94"/>
        <end position="103"/>
    </location>
</feature>
<evidence type="ECO:0000313" key="3">
    <source>
        <dbReference type="Proteomes" id="UP001148838"/>
    </source>
</evidence>
<comment type="caution">
    <text evidence="2">The sequence shown here is derived from an EMBL/GenBank/DDBJ whole genome shotgun (WGS) entry which is preliminary data.</text>
</comment>